<dbReference type="PANTHER" id="PTHR10696:SF21">
    <property type="entry name" value="TAUD_TFDA-LIKE DOMAIN-CONTAINING PROTEIN"/>
    <property type="match status" value="1"/>
</dbReference>
<evidence type="ECO:0000259" key="3">
    <source>
        <dbReference type="Pfam" id="PF02668"/>
    </source>
</evidence>
<evidence type="ECO:0000313" key="4">
    <source>
        <dbReference type="EMBL" id="GMH46771.1"/>
    </source>
</evidence>
<sequence>MGRSTPPLKSEGHTTIVPRQKGSTLPYFPSRSVGWIRGGAVLPGTDSSEDILETMHECQVAECKEQKTSIAGPTFPLCITGSTPTSLSTPSAWMSANRDLLFNTLLPKHGAVLLRGFDIPSASEFSSVVLAMGLEEQPYIGGNAVRTVVADRVFTANESPPTERIPFHHEMAQVPRFPTRVMFYCETPSVQGGETPIVLSSEVADYLSAEMPELFERFEREGVRYIRTMPAVDDATSALGRGWMSTYTGGVDDRGLCEEEMRKDEVEWEWLPNGDLRTTSKKLTAVREVDGKNVFFNQVVAAYSGWNDSRNVGEDAIVFGDTMEKLPKPEMGKLIKEMEGLSVAYEWEQGDVLIVDNRLAMHSRKPFVKPRRVLASLAR</sequence>
<accession>A0A9W6Z6Q1</accession>
<dbReference type="Pfam" id="PF02668">
    <property type="entry name" value="TauD"/>
    <property type="match status" value="1"/>
</dbReference>
<comment type="caution">
    <text evidence="4">The sequence shown here is derived from an EMBL/GenBank/DDBJ whole genome shotgun (WGS) entry which is preliminary data.</text>
</comment>
<keyword evidence="5" id="KW-1185">Reference proteome</keyword>
<dbReference type="InterPro" id="IPR050411">
    <property type="entry name" value="AlphaKG_dependent_hydroxylases"/>
</dbReference>
<dbReference type="GO" id="GO:0016491">
    <property type="term" value="F:oxidoreductase activity"/>
    <property type="evidence" value="ECO:0007669"/>
    <property type="project" value="UniProtKB-KW"/>
</dbReference>
<dbReference type="EMBL" id="BRXZ01001811">
    <property type="protein sequence ID" value="GMH46771.1"/>
    <property type="molecule type" value="Genomic_DNA"/>
</dbReference>
<dbReference type="Proteomes" id="UP001165082">
    <property type="component" value="Unassembled WGS sequence"/>
</dbReference>
<reference evidence="4" key="1">
    <citation type="submission" date="2022-07" db="EMBL/GenBank/DDBJ databases">
        <title>Genome analysis of Parmales, a sister group of diatoms, reveals the evolutionary specialization of diatoms from phago-mixotrophs to photoautotrophs.</title>
        <authorList>
            <person name="Ban H."/>
            <person name="Sato S."/>
            <person name="Yoshikawa S."/>
            <person name="Kazumasa Y."/>
            <person name="Nakamura Y."/>
            <person name="Ichinomiya M."/>
            <person name="Saitoh K."/>
            <person name="Sato N."/>
            <person name="Blanc-Mathieu R."/>
            <person name="Endo H."/>
            <person name="Kuwata A."/>
            <person name="Ogata H."/>
        </authorList>
    </citation>
    <scope>NUCLEOTIDE SEQUENCE</scope>
</reference>
<organism evidence="4 5">
    <name type="scientific">Triparma retinervis</name>
    <dbReference type="NCBI Taxonomy" id="2557542"/>
    <lineage>
        <taxon>Eukaryota</taxon>
        <taxon>Sar</taxon>
        <taxon>Stramenopiles</taxon>
        <taxon>Ochrophyta</taxon>
        <taxon>Bolidophyceae</taxon>
        <taxon>Parmales</taxon>
        <taxon>Triparmaceae</taxon>
        <taxon>Triparma</taxon>
    </lineage>
</organism>
<dbReference type="SUPFAM" id="SSF51197">
    <property type="entry name" value="Clavaminate synthase-like"/>
    <property type="match status" value="1"/>
</dbReference>
<proteinExistence type="predicted"/>
<feature type="domain" description="TauD/TfdA-like" evidence="3">
    <location>
        <begin position="87"/>
        <end position="374"/>
    </location>
</feature>
<dbReference type="InterPro" id="IPR042098">
    <property type="entry name" value="TauD-like_sf"/>
</dbReference>
<evidence type="ECO:0000256" key="2">
    <source>
        <dbReference type="SAM" id="MobiDB-lite"/>
    </source>
</evidence>
<keyword evidence="1" id="KW-0560">Oxidoreductase</keyword>
<gene>
    <name evidence="4" type="ORF">TrRE_jg6634</name>
</gene>
<dbReference type="Gene3D" id="3.60.130.10">
    <property type="entry name" value="Clavaminate synthase-like"/>
    <property type="match status" value="1"/>
</dbReference>
<feature type="region of interest" description="Disordered" evidence="2">
    <location>
        <begin position="1"/>
        <end position="21"/>
    </location>
</feature>
<evidence type="ECO:0000256" key="1">
    <source>
        <dbReference type="ARBA" id="ARBA00023002"/>
    </source>
</evidence>
<dbReference type="OrthoDB" id="408743at2759"/>
<dbReference type="PANTHER" id="PTHR10696">
    <property type="entry name" value="GAMMA-BUTYROBETAINE HYDROXYLASE-RELATED"/>
    <property type="match status" value="1"/>
</dbReference>
<name>A0A9W6Z6Q1_9STRA</name>
<dbReference type="InterPro" id="IPR003819">
    <property type="entry name" value="TauD/TfdA-like"/>
</dbReference>
<dbReference type="AlphaFoldDB" id="A0A9W6Z6Q1"/>
<evidence type="ECO:0000313" key="5">
    <source>
        <dbReference type="Proteomes" id="UP001165082"/>
    </source>
</evidence>
<protein>
    <recommendedName>
        <fullName evidence="3">TauD/TfdA-like domain-containing protein</fullName>
    </recommendedName>
</protein>